<dbReference type="Proteomes" id="UP000504606">
    <property type="component" value="Unplaced"/>
</dbReference>
<evidence type="ECO:0000256" key="2">
    <source>
        <dbReference type="ARBA" id="ARBA00023180"/>
    </source>
</evidence>
<feature type="chain" id="PRO_5038496099" evidence="3">
    <location>
        <begin position="32"/>
        <end position="81"/>
    </location>
</feature>
<dbReference type="Pfam" id="PF17064">
    <property type="entry name" value="QVR"/>
    <property type="match status" value="1"/>
</dbReference>
<evidence type="ECO:0000313" key="4">
    <source>
        <dbReference type="Proteomes" id="UP000504606"/>
    </source>
</evidence>
<sequence>MTPFTSFSTRWAAVAFVLAVAILAALPSVSSIRCFECNSVKDPYCQDLKANESASQAYLKDCKDTNMPQGAEPFCRKIVQT</sequence>
<dbReference type="RefSeq" id="XP_052132947.1">
    <property type="nucleotide sequence ID" value="XM_052276987.1"/>
</dbReference>
<dbReference type="GO" id="GO:0030431">
    <property type="term" value="P:sleep"/>
    <property type="evidence" value="ECO:0007669"/>
    <property type="project" value="InterPro"/>
</dbReference>
<protein>
    <submittedName>
        <fullName evidence="5">Uncharacterized protein LOC113214729</fullName>
    </submittedName>
</protein>
<evidence type="ECO:0000256" key="3">
    <source>
        <dbReference type="SAM" id="SignalP"/>
    </source>
</evidence>
<keyword evidence="1 3" id="KW-0732">Signal</keyword>
<proteinExistence type="predicted"/>
<dbReference type="InterPro" id="IPR031424">
    <property type="entry name" value="QVR-like"/>
</dbReference>
<name>A0A9C6XCY0_FRAOC</name>
<reference evidence="5" key="1">
    <citation type="submission" date="2025-08" db="UniProtKB">
        <authorList>
            <consortium name="RefSeq"/>
        </authorList>
    </citation>
    <scope>IDENTIFICATION</scope>
    <source>
        <tissue evidence="5">Whole organism</tissue>
    </source>
</reference>
<evidence type="ECO:0000256" key="1">
    <source>
        <dbReference type="ARBA" id="ARBA00022729"/>
    </source>
</evidence>
<keyword evidence="2" id="KW-0325">Glycoprotein</keyword>
<dbReference type="AlphaFoldDB" id="A0A9C6XCY0"/>
<dbReference type="GO" id="GO:0032222">
    <property type="term" value="P:regulation of synaptic transmission, cholinergic"/>
    <property type="evidence" value="ECO:0007669"/>
    <property type="project" value="InterPro"/>
</dbReference>
<keyword evidence="4" id="KW-1185">Reference proteome</keyword>
<dbReference type="KEGG" id="foc:113214729"/>
<dbReference type="OrthoDB" id="6420171at2759"/>
<dbReference type="GeneID" id="113214729"/>
<accession>A0A9C6XCY0</accession>
<feature type="signal peptide" evidence="3">
    <location>
        <begin position="1"/>
        <end position="31"/>
    </location>
</feature>
<gene>
    <name evidence="5" type="primary">LOC113214729</name>
</gene>
<organism evidence="4 5">
    <name type="scientific">Frankliniella occidentalis</name>
    <name type="common">Western flower thrips</name>
    <name type="synonym">Euthrips occidentalis</name>
    <dbReference type="NCBI Taxonomy" id="133901"/>
    <lineage>
        <taxon>Eukaryota</taxon>
        <taxon>Metazoa</taxon>
        <taxon>Ecdysozoa</taxon>
        <taxon>Arthropoda</taxon>
        <taxon>Hexapoda</taxon>
        <taxon>Insecta</taxon>
        <taxon>Pterygota</taxon>
        <taxon>Neoptera</taxon>
        <taxon>Paraneoptera</taxon>
        <taxon>Thysanoptera</taxon>
        <taxon>Terebrantia</taxon>
        <taxon>Thripoidea</taxon>
        <taxon>Thripidae</taxon>
        <taxon>Frankliniella</taxon>
    </lineage>
</organism>
<evidence type="ECO:0000313" key="5">
    <source>
        <dbReference type="RefSeq" id="XP_052132947.1"/>
    </source>
</evidence>
<feature type="non-terminal residue" evidence="5">
    <location>
        <position position="81"/>
    </location>
</feature>